<proteinExistence type="predicted"/>
<evidence type="ECO:0000256" key="2">
    <source>
        <dbReference type="ARBA" id="ARBA00022840"/>
    </source>
</evidence>
<keyword evidence="6" id="KW-1185">Reference proteome</keyword>
<dbReference type="EMBL" id="LAVV01000836">
    <property type="protein sequence ID" value="KNZ64025.1"/>
    <property type="molecule type" value="Genomic_DNA"/>
</dbReference>
<dbReference type="InterPro" id="IPR000330">
    <property type="entry name" value="SNF2_N"/>
</dbReference>
<evidence type="ECO:0000256" key="1">
    <source>
        <dbReference type="ARBA" id="ARBA00022741"/>
    </source>
</evidence>
<dbReference type="Gene3D" id="3.40.50.10810">
    <property type="entry name" value="Tandem AAA-ATPase domain"/>
    <property type="match status" value="1"/>
</dbReference>
<keyword evidence="3" id="KW-0732">Signal</keyword>
<dbReference type="InterPro" id="IPR038718">
    <property type="entry name" value="SNF2-like_sf"/>
</dbReference>
<dbReference type="GO" id="GO:0005524">
    <property type="term" value="F:ATP binding"/>
    <property type="evidence" value="ECO:0007669"/>
    <property type="project" value="InterPro"/>
</dbReference>
<evidence type="ECO:0000259" key="4">
    <source>
        <dbReference type="Pfam" id="PF00176"/>
    </source>
</evidence>
<dbReference type="STRING" id="27349.A0A0L6VUZ4"/>
<dbReference type="VEuPathDB" id="FungiDB:VP01_10753g1"/>
<reference evidence="5 6" key="1">
    <citation type="submission" date="2015-08" db="EMBL/GenBank/DDBJ databases">
        <title>Next Generation Sequencing and Analysis of the Genome of Puccinia sorghi L Schw, the Causal Agent of Maize Common Rust.</title>
        <authorList>
            <person name="Rochi L."/>
            <person name="Burguener G."/>
            <person name="Darino M."/>
            <person name="Turjanski A."/>
            <person name="Kreff E."/>
            <person name="Dieguez M.J."/>
            <person name="Sacco F."/>
        </authorList>
    </citation>
    <scope>NUCLEOTIDE SEQUENCE [LARGE SCALE GENOMIC DNA]</scope>
    <source>
        <strain evidence="5 6">RO10H11247</strain>
    </source>
</reference>
<accession>A0A0L6VUZ4</accession>
<feature type="chain" id="PRO_5005568573" description="SNF2 N-terminal domain-containing protein" evidence="3">
    <location>
        <begin position="22"/>
        <end position="80"/>
    </location>
</feature>
<keyword evidence="1" id="KW-0547">Nucleotide-binding</keyword>
<dbReference type="OrthoDB" id="448448at2759"/>
<keyword evidence="2" id="KW-0067">ATP-binding</keyword>
<comment type="caution">
    <text evidence="5">The sequence shown here is derived from an EMBL/GenBank/DDBJ whole genome shotgun (WGS) entry which is preliminary data.</text>
</comment>
<dbReference type="Pfam" id="PF00176">
    <property type="entry name" value="SNF2-rel_dom"/>
    <property type="match status" value="1"/>
</dbReference>
<feature type="signal peptide" evidence="3">
    <location>
        <begin position="1"/>
        <end position="21"/>
    </location>
</feature>
<feature type="domain" description="SNF2 N-terminal" evidence="4">
    <location>
        <begin position="1"/>
        <end position="64"/>
    </location>
</feature>
<evidence type="ECO:0000313" key="6">
    <source>
        <dbReference type="Proteomes" id="UP000037035"/>
    </source>
</evidence>
<sequence length="80" mass="8900">MGLRKTLTSLALIVASKDAAAVFSGTRSQNTKATLVICPLLMLSNWEVEIDIHLDLNLAKYTINLKHISEDLFLSVERDE</sequence>
<evidence type="ECO:0000313" key="5">
    <source>
        <dbReference type="EMBL" id="KNZ64025.1"/>
    </source>
</evidence>
<name>A0A0L6VUZ4_9BASI</name>
<protein>
    <recommendedName>
        <fullName evidence="4">SNF2 N-terminal domain-containing protein</fullName>
    </recommendedName>
</protein>
<evidence type="ECO:0000256" key="3">
    <source>
        <dbReference type="SAM" id="SignalP"/>
    </source>
</evidence>
<dbReference type="Proteomes" id="UP000037035">
    <property type="component" value="Unassembled WGS sequence"/>
</dbReference>
<organism evidence="5 6">
    <name type="scientific">Puccinia sorghi</name>
    <dbReference type="NCBI Taxonomy" id="27349"/>
    <lineage>
        <taxon>Eukaryota</taxon>
        <taxon>Fungi</taxon>
        <taxon>Dikarya</taxon>
        <taxon>Basidiomycota</taxon>
        <taxon>Pucciniomycotina</taxon>
        <taxon>Pucciniomycetes</taxon>
        <taxon>Pucciniales</taxon>
        <taxon>Pucciniaceae</taxon>
        <taxon>Puccinia</taxon>
    </lineage>
</organism>
<gene>
    <name evidence="5" type="ORF">VP01_10753g1</name>
</gene>
<dbReference type="AlphaFoldDB" id="A0A0L6VUZ4"/>